<evidence type="ECO:0000313" key="5">
    <source>
        <dbReference type="Proteomes" id="UP001054892"/>
    </source>
</evidence>
<accession>A0A6J4E6E1</accession>
<dbReference type="KEGG" id="ptw:TUM18999_31960"/>
<protein>
    <recommendedName>
        <fullName evidence="6">DUF2946 domain-containing protein</fullName>
    </recommendedName>
</protein>
<evidence type="ECO:0000313" key="2">
    <source>
        <dbReference type="EMBL" id="BCG25005.1"/>
    </source>
</evidence>
<evidence type="ECO:0000256" key="1">
    <source>
        <dbReference type="SAM" id="MobiDB-lite"/>
    </source>
</evidence>
<dbReference type="AlphaFoldDB" id="A0A6J4E6E1"/>
<evidence type="ECO:0000313" key="4">
    <source>
        <dbReference type="Proteomes" id="UP000509383"/>
    </source>
</evidence>
<keyword evidence="5" id="KW-1185">Reference proteome</keyword>
<dbReference type="Proteomes" id="UP001054892">
    <property type="component" value="Unassembled WGS sequence"/>
</dbReference>
<reference evidence="2 4" key="1">
    <citation type="submission" date="2020-05" db="EMBL/GenBank/DDBJ databases">
        <title>Characterization of novel class B3 metallo-beta-lactamase from novel Pseudomonas species.</title>
        <authorList>
            <person name="Yamada K."/>
            <person name="Aoki K."/>
            <person name="Ishii Y."/>
        </authorList>
    </citation>
    <scope>NUCLEOTIDE SEQUENCE [LARGE SCALE GENOMIC DNA]</scope>
    <source>
        <strain evidence="2 4">TUM18999</strain>
        <strain evidence="3 5">TUM20286</strain>
    </source>
</reference>
<sequence length="131" mass="13784">MKFTRTERPLIAWMLYASVLFSLFACGIHHGQMSGLALSGLGGAFCSANDTQGAGIDDSGKQLPQLAAQYSCPLCSSFAPAVALSSLGWQIDAFLGVPATPLDAHSWPQPPPRELWPSLNPRASPASSLLA</sequence>
<dbReference type="EMBL" id="AP023189">
    <property type="protein sequence ID" value="BCG25005.1"/>
    <property type="molecule type" value="Genomic_DNA"/>
</dbReference>
<dbReference type="Pfam" id="PF11162">
    <property type="entry name" value="DUF2946"/>
    <property type="match status" value="1"/>
</dbReference>
<dbReference type="RefSeq" id="WP_173179915.1">
    <property type="nucleotide sequence ID" value="NZ_AP023189.1"/>
</dbReference>
<evidence type="ECO:0008006" key="6">
    <source>
        <dbReference type="Google" id="ProtNLM"/>
    </source>
</evidence>
<name>A0A6J4E6E1_9PSED</name>
<dbReference type="InterPro" id="IPR021333">
    <property type="entry name" value="DUF2946"/>
</dbReference>
<organism evidence="2 4">
    <name type="scientific">Pseudomonas tohonis</name>
    <dbReference type="NCBI Taxonomy" id="2725477"/>
    <lineage>
        <taxon>Bacteria</taxon>
        <taxon>Pseudomonadati</taxon>
        <taxon>Pseudomonadota</taxon>
        <taxon>Gammaproteobacteria</taxon>
        <taxon>Pseudomonadales</taxon>
        <taxon>Pseudomonadaceae</taxon>
        <taxon>Pseudomonas</taxon>
    </lineage>
</organism>
<gene>
    <name evidence="2" type="ORF">TUM18999_31960</name>
    <name evidence="3" type="ORF">TUM20286_57030</name>
</gene>
<feature type="region of interest" description="Disordered" evidence="1">
    <location>
        <begin position="105"/>
        <end position="131"/>
    </location>
</feature>
<dbReference type="Proteomes" id="UP000509383">
    <property type="component" value="Chromosome"/>
</dbReference>
<dbReference type="EMBL" id="BQKM01000023">
    <property type="protein sequence ID" value="GJN55951.1"/>
    <property type="molecule type" value="Genomic_DNA"/>
</dbReference>
<evidence type="ECO:0000313" key="3">
    <source>
        <dbReference type="EMBL" id="GJN55951.1"/>
    </source>
</evidence>
<dbReference type="PROSITE" id="PS51257">
    <property type="entry name" value="PROKAR_LIPOPROTEIN"/>
    <property type="match status" value="1"/>
</dbReference>
<proteinExistence type="predicted"/>